<protein>
    <submittedName>
        <fullName evidence="1">Uncharacterized protein</fullName>
    </submittedName>
</protein>
<dbReference type="Proteomes" id="UP000784294">
    <property type="component" value="Unassembled WGS sequence"/>
</dbReference>
<dbReference type="AlphaFoldDB" id="A0A448XMW6"/>
<accession>A0A448XMW6</accession>
<evidence type="ECO:0000313" key="1">
    <source>
        <dbReference type="EMBL" id="VEL40523.1"/>
    </source>
</evidence>
<proteinExistence type="predicted"/>
<comment type="caution">
    <text evidence="1">The sequence shown here is derived from an EMBL/GenBank/DDBJ whole genome shotgun (WGS) entry which is preliminary data.</text>
</comment>
<name>A0A448XMW6_9PLAT</name>
<dbReference type="EMBL" id="CAAALY010265254">
    <property type="protein sequence ID" value="VEL40523.1"/>
    <property type="molecule type" value="Genomic_DNA"/>
</dbReference>
<organism evidence="1 2">
    <name type="scientific">Protopolystoma xenopodis</name>
    <dbReference type="NCBI Taxonomy" id="117903"/>
    <lineage>
        <taxon>Eukaryota</taxon>
        <taxon>Metazoa</taxon>
        <taxon>Spiralia</taxon>
        <taxon>Lophotrochozoa</taxon>
        <taxon>Platyhelminthes</taxon>
        <taxon>Monogenea</taxon>
        <taxon>Polyopisthocotylea</taxon>
        <taxon>Polystomatidea</taxon>
        <taxon>Polystomatidae</taxon>
        <taxon>Protopolystoma</taxon>
    </lineage>
</organism>
<sequence>MPSLKKIGELDLHGLCFTSQSSHPFANRPVHQLSNSHEIHCYALKKRNRSSMQKKQKKHRCTVTSDPLTISSRCVNVPFAVESEIKPVKFKKSPSVSRRILAYSPPNTAAAFLNEDLKVTAANAEIGPYMNNLISSTPNSTNLEEFLKQEHRNAIIIQERYV</sequence>
<reference evidence="1" key="1">
    <citation type="submission" date="2018-11" db="EMBL/GenBank/DDBJ databases">
        <authorList>
            <consortium name="Pathogen Informatics"/>
        </authorList>
    </citation>
    <scope>NUCLEOTIDE SEQUENCE</scope>
</reference>
<evidence type="ECO:0000313" key="2">
    <source>
        <dbReference type="Proteomes" id="UP000784294"/>
    </source>
</evidence>
<keyword evidence="2" id="KW-1185">Reference proteome</keyword>
<gene>
    <name evidence="1" type="ORF">PXEA_LOCUS33963</name>
</gene>